<protein>
    <submittedName>
        <fullName evidence="4">Uncharacterized protein</fullName>
    </submittedName>
</protein>
<dbReference type="EMBL" id="JANJYJ010000002">
    <property type="protein sequence ID" value="KAK3225025.1"/>
    <property type="molecule type" value="Genomic_DNA"/>
</dbReference>
<gene>
    <name evidence="4" type="ORF">Dsin_004887</name>
</gene>
<dbReference type="PANTHER" id="PTHR10150">
    <property type="entry name" value="DNA REPAIR ENDONUCLEASE XPF"/>
    <property type="match status" value="1"/>
</dbReference>
<dbReference type="GO" id="GO:0000110">
    <property type="term" value="C:nucleotide-excision repair factor 1 complex"/>
    <property type="evidence" value="ECO:0007669"/>
    <property type="project" value="TreeGrafter"/>
</dbReference>
<evidence type="ECO:0000313" key="4">
    <source>
        <dbReference type="EMBL" id="KAK3225025.1"/>
    </source>
</evidence>
<dbReference type="GO" id="GO:0003684">
    <property type="term" value="F:damaged DNA binding"/>
    <property type="evidence" value="ECO:0007669"/>
    <property type="project" value="TreeGrafter"/>
</dbReference>
<dbReference type="GO" id="GO:1901255">
    <property type="term" value="P:nucleotide-excision repair involved in interstrand cross-link repair"/>
    <property type="evidence" value="ECO:0007669"/>
    <property type="project" value="TreeGrafter"/>
</dbReference>
<keyword evidence="2" id="KW-0378">Hydrolase</keyword>
<evidence type="ECO:0000256" key="3">
    <source>
        <dbReference type="ARBA" id="ARBA00023204"/>
    </source>
</evidence>
<evidence type="ECO:0000313" key="5">
    <source>
        <dbReference type="Proteomes" id="UP001281410"/>
    </source>
</evidence>
<keyword evidence="3" id="KW-0234">DNA repair</keyword>
<accession>A0AAE0EFZ0</accession>
<dbReference type="GO" id="GO:0000014">
    <property type="term" value="F:single-stranded DNA endodeoxyribonuclease activity"/>
    <property type="evidence" value="ECO:0007669"/>
    <property type="project" value="TreeGrafter"/>
</dbReference>
<evidence type="ECO:0000256" key="1">
    <source>
        <dbReference type="ARBA" id="ARBA00022763"/>
    </source>
</evidence>
<keyword evidence="1" id="KW-0227">DNA damage</keyword>
<name>A0AAE0EFZ0_9ROSI</name>
<dbReference type="GO" id="GO:0000724">
    <property type="term" value="P:double-strand break repair via homologous recombination"/>
    <property type="evidence" value="ECO:0007669"/>
    <property type="project" value="TreeGrafter"/>
</dbReference>
<dbReference type="GO" id="GO:0003697">
    <property type="term" value="F:single-stranded DNA binding"/>
    <property type="evidence" value="ECO:0007669"/>
    <property type="project" value="TreeGrafter"/>
</dbReference>
<proteinExistence type="predicted"/>
<dbReference type="Proteomes" id="UP001281410">
    <property type="component" value="Unassembled WGS sequence"/>
</dbReference>
<organism evidence="4 5">
    <name type="scientific">Dipteronia sinensis</name>
    <dbReference type="NCBI Taxonomy" id="43782"/>
    <lineage>
        <taxon>Eukaryota</taxon>
        <taxon>Viridiplantae</taxon>
        <taxon>Streptophyta</taxon>
        <taxon>Embryophyta</taxon>
        <taxon>Tracheophyta</taxon>
        <taxon>Spermatophyta</taxon>
        <taxon>Magnoliopsida</taxon>
        <taxon>eudicotyledons</taxon>
        <taxon>Gunneridae</taxon>
        <taxon>Pentapetalae</taxon>
        <taxon>rosids</taxon>
        <taxon>malvids</taxon>
        <taxon>Sapindales</taxon>
        <taxon>Sapindaceae</taxon>
        <taxon>Hippocastanoideae</taxon>
        <taxon>Acereae</taxon>
        <taxon>Dipteronia</taxon>
    </lineage>
</organism>
<dbReference type="GO" id="GO:0000712">
    <property type="term" value="P:resolution of meiotic recombination intermediates"/>
    <property type="evidence" value="ECO:0007669"/>
    <property type="project" value="TreeGrafter"/>
</dbReference>
<sequence length="149" mass="16403">MVLEFHQHIVAELLEEPNGGLVILSSGLSLPRLIATLLLLHTPSEGTLLLLSSSPSLKSHLLHHLPHPPSEITADLPSSQRHSLYSSGLVFFITSRILIVDLLNNKIPTSNLAGIVILNTHSLSDSFYRDFYLQDCQVTQQECVHPGLL</sequence>
<evidence type="ECO:0000256" key="2">
    <source>
        <dbReference type="ARBA" id="ARBA00022801"/>
    </source>
</evidence>
<dbReference type="PANTHER" id="PTHR10150:SF0">
    <property type="entry name" value="DNA REPAIR ENDONUCLEASE XPF"/>
    <property type="match status" value="1"/>
</dbReference>
<keyword evidence="5" id="KW-1185">Reference proteome</keyword>
<reference evidence="4" key="1">
    <citation type="journal article" date="2023" name="Plant J.">
        <title>Genome sequences and population genomics provide insights into the demographic history, inbreeding, and mutation load of two 'living fossil' tree species of Dipteronia.</title>
        <authorList>
            <person name="Feng Y."/>
            <person name="Comes H.P."/>
            <person name="Chen J."/>
            <person name="Zhu S."/>
            <person name="Lu R."/>
            <person name="Zhang X."/>
            <person name="Li P."/>
            <person name="Qiu J."/>
            <person name="Olsen K.M."/>
            <person name="Qiu Y."/>
        </authorList>
    </citation>
    <scope>NUCLEOTIDE SEQUENCE</scope>
    <source>
        <strain evidence="4">NBL</strain>
    </source>
</reference>
<dbReference type="AlphaFoldDB" id="A0AAE0EFZ0"/>
<comment type="caution">
    <text evidence="4">The sequence shown here is derived from an EMBL/GenBank/DDBJ whole genome shotgun (WGS) entry which is preliminary data.</text>
</comment>